<dbReference type="Pfam" id="PF16559">
    <property type="entry name" value="GIT_CC"/>
    <property type="match status" value="1"/>
</dbReference>
<dbReference type="InterPro" id="IPR032352">
    <property type="entry name" value="GIT1/2_CC"/>
</dbReference>
<dbReference type="GO" id="GO:0031267">
    <property type="term" value="F:small GTPase binding"/>
    <property type="evidence" value="ECO:0007669"/>
    <property type="project" value="TreeGrafter"/>
</dbReference>
<dbReference type="InterPro" id="IPR001164">
    <property type="entry name" value="ArfGAP_dom"/>
</dbReference>
<dbReference type="InterPro" id="IPR047161">
    <property type="entry name" value="GIT-like"/>
</dbReference>
<feature type="compositionally biased region" description="Polar residues" evidence="10">
    <location>
        <begin position="735"/>
        <end position="751"/>
    </location>
</feature>
<evidence type="ECO:0000256" key="2">
    <source>
        <dbReference type="ARBA" id="ARBA00022723"/>
    </source>
</evidence>
<dbReference type="Pfam" id="PF12796">
    <property type="entry name" value="Ank_2"/>
    <property type="match status" value="1"/>
</dbReference>
<keyword evidence="1" id="KW-0343">GTPase activation</keyword>
<dbReference type="GO" id="GO:0032012">
    <property type="term" value="P:regulation of ARF protein signal transduction"/>
    <property type="evidence" value="ECO:0007669"/>
    <property type="project" value="InterPro"/>
</dbReference>
<dbReference type="InterPro" id="IPR037278">
    <property type="entry name" value="ARFGAP/RecO"/>
</dbReference>
<dbReference type="SMART" id="SM00248">
    <property type="entry name" value="ANK"/>
    <property type="match status" value="3"/>
</dbReference>
<evidence type="ECO:0000313" key="13">
    <source>
        <dbReference type="Proteomes" id="UP000597762"/>
    </source>
</evidence>
<dbReference type="Gene3D" id="1.10.220.150">
    <property type="entry name" value="Arf GTPase activating protein"/>
    <property type="match status" value="1"/>
</dbReference>
<dbReference type="FunFam" id="1.25.40.20:FF:000013">
    <property type="entry name" value="ARF GTPase-activating protein GIT1 isoform 1"/>
    <property type="match status" value="1"/>
</dbReference>
<dbReference type="GO" id="GO:0007420">
    <property type="term" value="P:brain development"/>
    <property type="evidence" value="ECO:0007669"/>
    <property type="project" value="InterPro"/>
</dbReference>
<feature type="compositionally biased region" description="Basic and acidic residues" evidence="10">
    <location>
        <begin position="700"/>
        <end position="712"/>
    </location>
</feature>
<keyword evidence="6 8" id="KW-0040">ANK repeat</keyword>
<feature type="compositionally biased region" description="Polar residues" evidence="10">
    <location>
        <begin position="761"/>
        <end position="786"/>
    </location>
</feature>
<dbReference type="SUPFAM" id="SSF57863">
    <property type="entry name" value="ArfGap/RecO-like zinc finger"/>
    <property type="match status" value="1"/>
</dbReference>
<keyword evidence="7" id="KW-0175">Coiled coil</keyword>
<dbReference type="SMART" id="SM00555">
    <property type="entry name" value="GIT"/>
    <property type="match status" value="2"/>
</dbReference>
<feature type="compositionally biased region" description="Acidic residues" evidence="10">
    <location>
        <begin position="517"/>
        <end position="533"/>
    </location>
</feature>
<dbReference type="Gene3D" id="1.25.40.20">
    <property type="entry name" value="Ankyrin repeat-containing domain"/>
    <property type="match status" value="1"/>
</dbReference>
<evidence type="ECO:0000313" key="12">
    <source>
        <dbReference type="EMBL" id="CAE1237914.1"/>
    </source>
</evidence>
<sequence>MNGSCKLEEDRSLQLEKKERDHPSESNVWGKKIRFKGSVRDEGGKFYKENVYMSRGKVRTAAEVCADCSAPDPIWASVNRGVLICHECCSVHRSLGRHISQVKHLKKAQWTPSRLTMVHQLYSSGANNIWEHSLLDPSQNKHCKKKPQPHDPVHPNKDHYIRTKYQFLSFVNQGKDGDVSTVEDLSKQLHSSVRTSNLETCLRLLSKGADPNYFNPEKNNCPLHVAAAGGQSSQVELLVVYGADPGCVDANGKTPIDYARSEGYIDLAQRLVECQYELTDRLAYFVCGRKPDHRCNHHFIIPEMADRLVDFASDMGSRQQHNAANSLRRGVMMKQMQNHGLYPPNCPGQKCGLHNCSSTSLDISELAKEAKKMLQALPNNLFEELAMDVYDEVDRRENDEIWVSSNEQSSTINITIPFLPVNPEFSTTRNQGRQKLARFNPREFVTLIIDILSDAKRRQMGTASVAITPKEHKICDRNTYDSGLKISTKMIFSPAGRTSAVLSGQQRNSRGYSQVSSDDEPLYDSVASDEDYSSIDTQSIKSAKEEMKKDRPADSRIIHRETTPTSMVSFTESMTSEQVEGPVSTEDFLEMKKALSNSECRVQQLLQTQIDLKTEVNRLKTLVNSLVEENSLLKRDKCGNNNNNNNNNNPNMVTAATSTSMLNGLPQGRQNRQSATPPHSTIVTDLKRIPGTARPQSMFEPRDHQRLSRMGKDKEDLPTAMSVTNIHFGEDQTGVKNCMSSSPSPVHSNVASGGEDCDFENASNTSGSRKNSQGSDVHKSSLQSISEAAPLRKTPSAVFEEMAGDVIGLPTQAEVVKKTEKITKKIQELLQSAQEEKYESFAPCSLKIHAAVVDMASLFPKRLPKAESIRCALLLLTSSATRLTEECQECQLSHEQHQSFDPQLKTQQVIQSAFDIAKAAKQLVTLFQ</sequence>
<evidence type="ECO:0000259" key="11">
    <source>
        <dbReference type="PROSITE" id="PS50115"/>
    </source>
</evidence>
<feature type="compositionally biased region" description="Polar residues" evidence="10">
    <location>
        <begin position="500"/>
        <end position="516"/>
    </location>
</feature>
<feature type="region of interest" description="Disordered" evidence="10">
    <location>
        <begin position="498"/>
        <end position="553"/>
    </location>
</feature>
<dbReference type="InterPro" id="IPR022018">
    <property type="entry name" value="GIT1_C"/>
</dbReference>
<evidence type="ECO:0000256" key="10">
    <source>
        <dbReference type="SAM" id="MobiDB-lite"/>
    </source>
</evidence>
<dbReference type="Pfam" id="PF12205">
    <property type="entry name" value="GIT1_C"/>
    <property type="match status" value="1"/>
</dbReference>
<evidence type="ECO:0000256" key="8">
    <source>
        <dbReference type="PROSITE-ProRule" id="PRU00023"/>
    </source>
</evidence>
<name>A0A812BRT5_ACAPH</name>
<dbReference type="PANTHER" id="PTHR46097">
    <property type="entry name" value="G PROTEIN-COUPLED RECEPTOR KINASE INTERACTING ARFGAP"/>
    <property type="match status" value="1"/>
</dbReference>
<feature type="repeat" description="ANK" evidence="8">
    <location>
        <begin position="218"/>
        <end position="250"/>
    </location>
</feature>
<accession>A0A812BRT5</accession>
<protein>
    <submittedName>
        <fullName evidence="12">ARF GTPase-activating protein GIT2,ARF GTPase-activating protein GIT1</fullName>
    </submittedName>
</protein>
<organism evidence="12 13">
    <name type="scientific">Acanthosepion pharaonis</name>
    <name type="common">Pharaoh cuttlefish</name>
    <name type="synonym">Sepia pharaonis</name>
    <dbReference type="NCBI Taxonomy" id="158019"/>
    <lineage>
        <taxon>Eukaryota</taxon>
        <taxon>Metazoa</taxon>
        <taxon>Spiralia</taxon>
        <taxon>Lophotrochozoa</taxon>
        <taxon>Mollusca</taxon>
        <taxon>Cephalopoda</taxon>
        <taxon>Coleoidea</taxon>
        <taxon>Decapodiformes</taxon>
        <taxon>Sepiida</taxon>
        <taxon>Sepiina</taxon>
        <taxon>Sepiidae</taxon>
        <taxon>Acanthosepion</taxon>
    </lineage>
</organism>
<dbReference type="Gene3D" id="1.20.120.330">
    <property type="entry name" value="Nucleotidyltransferases domain 2"/>
    <property type="match status" value="1"/>
</dbReference>
<evidence type="ECO:0000256" key="4">
    <source>
        <dbReference type="ARBA" id="ARBA00022771"/>
    </source>
</evidence>
<dbReference type="GO" id="GO:0008277">
    <property type="term" value="P:regulation of G protein-coupled receptor signaling pathway"/>
    <property type="evidence" value="ECO:0007669"/>
    <property type="project" value="TreeGrafter"/>
</dbReference>
<dbReference type="EMBL" id="CAHIKZ030000772">
    <property type="protein sequence ID" value="CAE1237914.1"/>
    <property type="molecule type" value="Genomic_DNA"/>
</dbReference>
<dbReference type="SMART" id="SM00105">
    <property type="entry name" value="ArfGap"/>
    <property type="match status" value="1"/>
</dbReference>
<keyword evidence="2" id="KW-0479">Metal-binding</keyword>
<evidence type="ECO:0000256" key="3">
    <source>
        <dbReference type="ARBA" id="ARBA00022737"/>
    </source>
</evidence>
<dbReference type="InterPro" id="IPR002110">
    <property type="entry name" value="Ankyrin_rpt"/>
</dbReference>
<dbReference type="GO" id="GO:0098793">
    <property type="term" value="C:presynapse"/>
    <property type="evidence" value="ECO:0007669"/>
    <property type="project" value="GOC"/>
</dbReference>
<reference evidence="12" key="1">
    <citation type="submission" date="2021-01" db="EMBL/GenBank/DDBJ databases">
        <authorList>
            <person name="Li R."/>
            <person name="Bekaert M."/>
        </authorList>
    </citation>
    <scope>NUCLEOTIDE SEQUENCE</scope>
    <source>
        <strain evidence="12">Farmed</strain>
    </source>
</reference>
<dbReference type="GO" id="GO:0036465">
    <property type="term" value="P:synaptic vesicle recycling"/>
    <property type="evidence" value="ECO:0007669"/>
    <property type="project" value="TreeGrafter"/>
</dbReference>
<dbReference type="Pfam" id="PF08518">
    <property type="entry name" value="GIT_SHD"/>
    <property type="match status" value="2"/>
</dbReference>
<feature type="compositionally biased region" description="Basic and acidic residues" evidence="10">
    <location>
        <begin position="1"/>
        <end position="24"/>
    </location>
</feature>
<dbReference type="Pfam" id="PF01412">
    <property type="entry name" value="ArfGap"/>
    <property type="match status" value="1"/>
</dbReference>
<keyword evidence="3" id="KW-0677">Repeat</keyword>
<feature type="domain" description="Arf-GAP" evidence="11">
    <location>
        <begin position="48"/>
        <end position="178"/>
    </location>
</feature>
<evidence type="ECO:0000256" key="6">
    <source>
        <dbReference type="ARBA" id="ARBA00023043"/>
    </source>
</evidence>
<dbReference type="Proteomes" id="UP000597762">
    <property type="component" value="Unassembled WGS sequence"/>
</dbReference>
<feature type="region of interest" description="Disordered" evidence="10">
    <location>
        <begin position="735"/>
        <end position="791"/>
    </location>
</feature>
<dbReference type="InterPro" id="IPR036770">
    <property type="entry name" value="Ankyrin_rpt-contain_sf"/>
</dbReference>
<dbReference type="CDD" id="cd08833">
    <property type="entry name" value="ArfGap_GIT"/>
    <property type="match status" value="1"/>
</dbReference>
<proteinExistence type="predicted"/>
<feature type="region of interest" description="Disordered" evidence="10">
    <location>
        <begin position="661"/>
        <end position="712"/>
    </location>
</feature>
<dbReference type="AlphaFoldDB" id="A0A812BRT5"/>
<feature type="compositionally biased region" description="Polar residues" evidence="10">
    <location>
        <begin position="661"/>
        <end position="683"/>
    </location>
</feature>
<evidence type="ECO:0000256" key="5">
    <source>
        <dbReference type="ARBA" id="ARBA00022833"/>
    </source>
</evidence>
<dbReference type="PANTHER" id="PTHR46097:SF3">
    <property type="entry name" value="ARF GTPASE-ACTIVATING PROTEIN GIT"/>
    <property type="match status" value="1"/>
</dbReference>
<keyword evidence="4 9" id="KW-0863">Zinc-finger</keyword>
<dbReference type="OrthoDB" id="5588096at2759"/>
<feature type="compositionally biased region" description="Basic and acidic residues" evidence="10">
    <location>
        <begin position="542"/>
        <end position="553"/>
    </location>
</feature>
<dbReference type="PROSITE" id="PS50297">
    <property type="entry name" value="ANK_REP_REGION"/>
    <property type="match status" value="1"/>
</dbReference>
<evidence type="ECO:0000256" key="9">
    <source>
        <dbReference type="PROSITE-ProRule" id="PRU00288"/>
    </source>
</evidence>
<dbReference type="PROSITE" id="PS50115">
    <property type="entry name" value="ARFGAP"/>
    <property type="match status" value="1"/>
</dbReference>
<dbReference type="GO" id="GO:0005096">
    <property type="term" value="F:GTPase activator activity"/>
    <property type="evidence" value="ECO:0007669"/>
    <property type="project" value="UniProtKB-KW"/>
</dbReference>
<evidence type="ECO:0000256" key="1">
    <source>
        <dbReference type="ARBA" id="ARBA00022468"/>
    </source>
</evidence>
<gene>
    <name evidence="12" type="ORF">SPHA_21002</name>
</gene>
<dbReference type="PROSITE" id="PS50088">
    <property type="entry name" value="ANK_REPEAT"/>
    <property type="match status" value="1"/>
</dbReference>
<dbReference type="InterPro" id="IPR013724">
    <property type="entry name" value="GIT_SHD"/>
</dbReference>
<dbReference type="GO" id="GO:0008270">
    <property type="term" value="F:zinc ion binding"/>
    <property type="evidence" value="ECO:0007669"/>
    <property type="project" value="UniProtKB-KW"/>
</dbReference>
<evidence type="ECO:0000256" key="7">
    <source>
        <dbReference type="ARBA" id="ARBA00023054"/>
    </source>
</evidence>
<dbReference type="Gene3D" id="1.20.5.170">
    <property type="match status" value="1"/>
</dbReference>
<dbReference type="PRINTS" id="PR00405">
    <property type="entry name" value="REVINTRACTNG"/>
</dbReference>
<feature type="region of interest" description="Disordered" evidence="10">
    <location>
        <begin position="1"/>
        <end position="26"/>
    </location>
</feature>
<keyword evidence="5" id="KW-0862">Zinc</keyword>
<dbReference type="SUPFAM" id="SSF48403">
    <property type="entry name" value="Ankyrin repeat"/>
    <property type="match status" value="1"/>
</dbReference>
<comment type="caution">
    <text evidence="12">The sequence shown here is derived from an EMBL/GenBank/DDBJ whole genome shotgun (WGS) entry which is preliminary data.</text>
</comment>
<keyword evidence="13" id="KW-1185">Reference proteome</keyword>
<dbReference type="InterPro" id="IPR038508">
    <property type="entry name" value="ArfGAP_dom_sf"/>
</dbReference>